<keyword evidence="8" id="KW-1185">Reference proteome</keyword>
<dbReference type="EMBL" id="JASMQC010000034">
    <property type="protein sequence ID" value="KAK1931333.1"/>
    <property type="molecule type" value="Genomic_DNA"/>
</dbReference>
<keyword evidence="3" id="KW-0862">Zinc</keyword>
<evidence type="ECO:0000256" key="5">
    <source>
        <dbReference type="SAM" id="MobiDB-lite"/>
    </source>
</evidence>
<sequence>MDGEHKKADTWGELTRYSLLSTAKVLEETVSGSIDANSSTTYVVEIKHGVGRIPLKFALQLNGCVVKCLCGYFENTGTPCVHALLALKHTGKLKKMTRFYRGSWKTSVFRAAYVERARTTLLPLVLKMRLLAVNASPPEFHKKRDHPKKKRIPSQQAT</sequence>
<evidence type="ECO:0000256" key="2">
    <source>
        <dbReference type="ARBA" id="ARBA00022771"/>
    </source>
</evidence>
<dbReference type="InterPro" id="IPR006564">
    <property type="entry name" value="Znf_PMZ"/>
</dbReference>
<feature type="region of interest" description="Disordered" evidence="5">
    <location>
        <begin position="138"/>
        <end position="158"/>
    </location>
</feature>
<evidence type="ECO:0000256" key="3">
    <source>
        <dbReference type="ARBA" id="ARBA00022833"/>
    </source>
</evidence>
<reference evidence="7" key="1">
    <citation type="submission" date="2023-08" db="EMBL/GenBank/DDBJ databases">
        <title>Reference Genome Resource for the Citrus Pathogen Phytophthora citrophthora.</title>
        <authorList>
            <person name="Moller H."/>
            <person name="Coetzee B."/>
            <person name="Rose L.J."/>
            <person name="Van Niekerk J.M."/>
        </authorList>
    </citation>
    <scope>NUCLEOTIDE SEQUENCE</scope>
    <source>
        <strain evidence="7">STE-U-9442</strain>
    </source>
</reference>
<organism evidence="7 8">
    <name type="scientific">Phytophthora citrophthora</name>
    <dbReference type="NCBI Taxonomy" id="4793"/>
    <lineage>
        <taxon>Eukaryota</taxon>
        <taxon>Sar</taxon>
        <taxon>Stramenopiles</taxon>
        <taxon>Oomycota</taxon>
        <taxon>Peronosporomycetes</taxon>
        <taxon>Peronosporales</taxon>
        <taxon>Peronosporaceae</taxon>
        <taxon>Phytophthora</taxon>
    </lineage>
</organism>
<proteinExistence type="predicted"/>
<evidence type="ECO:0000256" key="1">
    <source>
        <dbReference type="ARBA" id="ARBA00022723"/>
    </source>
</evidence>
<keyword evidence="1" id="KW-0479">Metal-binding</keyword>
<accession>A0AAD9G4I7</accession>
<dbReference type="PROSITE" id="PS50966">
    <property type="entry name" value="ZF_SWIM"/>
    <property type="match status" value="1"/>
</dbReference>
<evidence type="ECO:0000256" key="4">
    <source>
        <dbReference type="PROSITE-ProRule" id="PRU00325"/>
    </source>
</evidence>
<name>A0AAD9G4I7_9STRA</name>
<dbReference type="Proteomes" id="UP001259832">
    <property type="component" value="Unassembled WGS sequence"/>
</dbReference>
<dbReference type="AlphaFoldDB" id="A0AAD9G4I7"/>
<protein>
    <recommendedName>
        <fullName evidence="6">SWIM-type domain-containing protein</fullName>
    </recommendedName>
</protein>
<evidence type="ECO:0000313" key="7">
    <source>
        <dbReference type="EMBL" id="KAK1931333.1"/>
    </source>
</evidence>
<feature type="compositionally biased region" description="Basic residues" evidence="5">
    <location>
        <begin position="141"/>
        <end position="152"/>
    </location>
</feature>
<gene>
    <name evidence="7" type="ORF">P3T76_013089</name>
</gene>
<comment type="caution">
    <text evidence="7">The sequence shown here is derived from an EMBL/GenBank/DDBJ whole genome shotgun (WGS) entry which is preliminary data.</text>
</comment>
<feature type="domain" description="SWIM-type" evidence="6">
    <location>
        <begin position="42"/>
        <end position="91"/>
    </location>
</feature>
<keyword evidence="2 4" id="KW-0863">Zinc-finger</keyword>
<evidence type="ECO:0000259" key="6">
    <source>
        <dbReference type="PROSITE" id="PS50966"/>
    </source>
</evidence>
<evidence type="ECO:0000313" key="8">
    <source>
        <dbReference type="Proteomes" id="UP001259832"/>
    </source>
</evidence>
<dbReference type="InterPro" id="IPR007527">
    <property type="entry name" value="Znf_SWIM"/>
</dbReference>
<dbReference type="SMART" id="SM00575">
    <property type="entry name" value="ZnF_PMZ"/>
    <property type="match status" value="1"/>
</dbReference>
<dbReference type="GO" id="GO:0008270">
    <property type="term" value="F:zinc ion binding"/>
    <property type="evidence" value="ECO:0007669"/>
    <property type="project" value="UniProtKB-KW"/>
</dbReference>